<keyword evidence="3" id="KW-1185">Reference proteome</keyword>
<dbReference type="OrthoDB" id="7812761at2"/>
<evidence type="ECO:0000256" key="1">
    <source>
        <dbReference type="SAM" id="SignalP"/>
    </source>
</evidence>
<dbReference type="AlphaFoldDB" id="A0A0T5NQD2"/>
<name>A0A0T5NQD2_9RHOB</name>
<dbReference type="EMBL" id="LAXJ01000025">
    <property type="protein sequence ID" value="KRS10960.1"/>
    <property type="molecule type" value="Genomic_DNA"/>
</dbReference>
<accession>A0A0T5NQD2</accession>
<dbReference type="Proteomes" id="UP000051295">
    <property type="component" value="Unassembled WGS sequence"/>
</dbReference>
<dbReference type="STRING" id="1641875.XM53_18740"/>
<feature type="signal peptide" evidence="1">
    <location>
        <begin position="1"/>
        <end position="19"/>
    </location>
</feature>
<dbReference type="PATRIC" id="fig|1641875.4.peg.2277"/>
<organism evidence="2 3">
    <name type="scientific">Roseovarius atlanticus</name>
    <dbReference type="NCBI Taxonomy" id="1641875"/>
    <lineage>
        <taxon>Bacteria</taxon>
        <taxon>Pseudomonadati</taxon>
        <taxon>Pseudomonadota</taxon>
        <taxon>Alphaproteobacteria</taxon>
        <taxon>Rhodobacterales</taxon>
        <taxon>Roseobacteraceae</taxon>
        <taxon>Roseovarius</taxon>
    </lineage>
</organism>
<protein>
    <submittedName>
        <fullName evidence="2">Uncharacterized protein</fullName>
    </submittedName>
</protein>
<gene>
    <name evidence="2" type="ORF">XM53_18740</name>
</gene>
<evidence type="ECO:0000313" key="3">
    <source>
        <dbReference type="Proteomes" id="UP000051295"/>
    </source>
</evidence>
<dbReference type="RefSeq" id="WP_057796128.1">
    <property type="nucleotide sequence ID" value="NZ_LAXJ01000025.1"/>
</dbReference>
<keyword evidence="1" id="KW-0732">Signal</keyword>
<evidence type="ECO:0000313" key="2">
    <source>
        <dbReference type="EMBL" id="KRS10960.1"/>
    </source>
</evidence>
<comment type="caution">
    <text evidence="2">The sequence shown here is derived from an EMBL/GenBank/DDBJ whole genome shotgun (WGS) entry which is preliminary data.</text>
</comment>
<proteinExistence type="predicted"/>
<sequence length="307" mass="33970">MRIIRLAFMLILAGLAAQAGQREDYLDMARRGWSYELRTTMIGRDMAIPVRINGRDMAGAALCVVGEKPHAETRAVLNAFRGLIGEVYGKPLPMRFAGATAQGCGAGRVVLLRLYSGRPPNRALSQDVDWMNSAFGLGLPRGRDYAAMSPAMAQTFFGHLGQVTHIMVKQPGPSTPGTLERKFYRSILVEELFQSFTFGMDVLKFDRDARFVSKLQEFPVNMGRMPWSSRGFMRAILGSNPVGLCRFDVFMLHAVAQSPGAQTNAPEFIEFIDANYERLDALSAESFADARFAPLMDPDCAADRTVR</sequence>
<feature type="chain" id="PRO_5006663806" evidence="1">
    <location>
        <begin position="20"/>
        <end position="307"/>
    </location>
</feature>
<reference evidence="2 3" key="1">
    <citation type="submission" date="2015-04" db="EMBL/GenBank/DDBJ databases">
        <title>The draft genome sequence of Roseovarius sp.R12b.</title>
        <authorList>
            <person name="Li G."/>
            <person name="Lai Q."/>
            <person name="Shao Z."/>
            <person name="Yan P."/>
        </authorList>
    </citation>
    <scope>NUCLEOTIDE SEQUENCE [LARGE SCALE GENOMIC DNA]</scope>
    <source>
        <strain evidence="2 3">R12B</strain>
    </source>
</reference>